<gene>
    <name evidence="2" type="ORF">J2S13_000488</name>
</gene>
<evidence type="ECO:0000313" key="2">
    <source>
        <dbReference type="EMBL" id="MDQ0214093.1"/>
    </source>
</evidence>
<protein>
    <submittedName>
        <fullName evidence="2">Uncharacterized protein</fullName>
    </submittedName>
</protein>
<accession>A0AAJ1WI89</accession>
<name>A0AAJ1WI89_9BACI</name>
<organism evidence="2 3">
    <name type="scientific">Oikeobacillus pervagus</name>
    <dbReference type="NCBI Taxonomy" id="1325931"/>
    <lineage>
        <taxon>Bacteria</taxon>
        <taxon>Bacillati</taxon>
        <taxon>Bacillota</taxon>
        <taxon>Bacilli</taxon>
        <taxon>Bacillales</taxon>
        <taxon>Bacillaceae</taxon>
        <taxon>Oikeobacillus</taxon>
    </lineage>
</organism>
<evidence type="ECO:0000256" key="1">
    <source>
        <dbReference type="SAM" id="MobiDB-lite"/>
    </source>
</evidence>
<feature type="region of interest" description="Disordered" evidence="1">
    <location>
        <begin position="1"/>
        <end position="41"/>
    </location>
</feature>
<proteinExistence type="predicted"/>
<dbReference type="Proteomes" id="UP001237207">
    <property type="component" value="Unassembled WGS sequence"/>
</dbReference>
<dbReference type="AlphaFoldDB" id="A0AAJ1WI89"/>
<comment type="caution">
    <text evidence="2">The sequence shown here is derived from an EMBL/GenBank/DDBJ whole genome shotgun (WGS) entry which is preliminary data.</text>
</comment>
<evidence type="ECO:0000313" key="3">
    <source>
        <dbReference type="Proteomes" id="UP001237207"/>
    </source>
</evidence>
<reference evidence="2" key="1">
    <citation type="submission" date="2023-07" db="EMBL/GenBank/DDBJ databases">
        <title>Genomic Encyclopedia of Type Strains, Phase IV (KMG-IV): sequencing the most valuable type-strain genomes for metagenomic binning, comparative biology and taxonomic classification.</title>
        <authorList>
            <person name="Goeker M."/>
        </authorList>
    </citation>
    <scope>NUCLEOTIDE SEQUENCE</scope>
    <source>
        <strain evidence="2">DSM 23947</strain>
    </source>
</reference>
<sequence length="41" mass="4741">MEKKPLKEKKAVNETKVIRKSTTDPDCGFMSRDNKQRCSVI</sequence>
<dbReference type="EMBL" id="JAUSUC010000003">
    <property type="protein sequence ID" value="MDQ0214093.1"/>
    <property type="molecule type" value="Genomic_DNA"/>
</dbReference>
<feature type="compositionally biased region" description="Basic and acidic residues" evidence="1">
    <location>
        <begin position="32"/>
        <end position="41"/>
    </location>
</feature>
<keyword evidence="3" id="KW-1185">Reference proteome</keyword>
<feature type="compositionally biased region" description="Basic and acidic residues" evidence="1">
    <location>
        <begin position="1"/>
        <end position="23"/>
    </location>
</feature>